<evidence type="ECO:0000256" key="6">
    <source>
        <dbReference type="ARBA" id="ARBA00023136"/>
    </source>
</evidence>
<dbReference type="InterPro" id="IPR008153">
    <property type="entry name" value="GAE_dom"/>
</dbReference>
<dbReference type="Proteomes" id="UP000001554">
    <property type="component" value="Chromosome 8"/>
</dbReference>
<evidence type="ECO:0000256" key="3">
    <source>
        <dbReference type="ARBA" id="ARBA00022448"/>
    </source>
</evidence>
<keyword evidence="5" id="KW-0333">Golgi apparatus</keyword>
<name>A0A9J7LHK7_BRAFL</name>
<keyword evidence="3" id="KW-0813">Transport</keyword>
<dbReference type="OrthoDB" id="28053at2759"/>
<dbReference type="AlphaFoldDB" id="A0A9J7LHK7"/>
<evidence type="ECO:0000256" key="4">
    <source>
        <dbReference type="ARBA" id="ARBA00022927"/>
    </source>
</evidence>
<reference evidence="10 11" key="2">
    <citation type="submission" date="2025-04" db="UniProtKB">
        <authorList>
            <consortium name="RefSeq"/>
        </authorList>
    </citation>
    <scope>IDENTIFICATION</scope>
    <source>
        <strain evidence="10 11">S238N-H82</strain>
        <tissue evidence="10 11">Testes</tissue>
    </source>
</reference>
<dbReference type="RefSeq" id="XP_035683078.1">
    <property type="nucleotide sequence ID" value="XM_035827185.1"/>
</dbReference>
<dbReference type="GO" id="GO:0006886">
    <property type="term" value="P:intracellular protein transport"/>
    <property type="evidence" value="ECO:0007669"/>
    <property type="project" value="InterPro"/>
</dbReference>
<dbReference type="SUPFAM" id="SSF49348">
    <property type="entry name" value="Clathrin adaptor appendage domain"/>
    <property type="match status" value="1"/>
</dbReference>
<evidence type="ECO:0000313" key="10">
    <source>
        <dbReference type="RefSeq" id="XP_035683078.1"/>
    </source>
</evidence>
<dbReference type="PROSITE" id="PS50180">
    <property type="entry name" value="GAE"/>
    <property type="match status" value="1"/>
</dbReference>
<feature type="compositionally biased region" description="Polar residues" evidence="7">
    <location>
        <begin position="27"/>
        <end position="37"/>
    </location>
</feature>
<dbReference type="SMART" id="SM00809">
    <property type="entry name" value="Alpha_adaptinC2"/>
    <property type="match status" value="1"/>
</dbReference>
<comment type="subcellular location">
    <subcellularLocation>
        <location evidence="1">Endomembrane system</location>
    </subcellularLocation>
    <subcellularLocation>
        <location evidence="2">Golgi apparatus</location>
    </subcellularLocation>
</comment>
<proteinExistence type="predicted"/>
<evidence type="ECO:0000256" key="1">
    <source>
        <dbReference type="ARBA" id="ARBA00004308"/>
    </source>
</evidence>
<keyword evidence="6" id="KW-0472">Membrane</keyword>
<evidence type="ECO:0000313" key="9">
    <source>
        <dbReference type="Proteomes" id="UP000001554"/>
    </source>
</evidence>
<dbReference type="InterPro" id="IPR013041">
    <property type="entry name" value="Clathrin_app_Ig-like_sf"/>
</dbReference>
<accession>A0A9J7LHK7</accession>
<dbReference type="RefSeq" id="XP_035683079.1">
    <property type="nucleotide sequence ID" value="XM_035827186.1"/>
</dbReference>
<sequence>MSGQVEKKSLFRSGLDAKVGSKGEGEANTNGENTTVSPPARPKQLSNRKRSSSHGAWYERPPASGGHVGSPDGWCHSTTSHANVCQQPRIEFSFQKDNSNDNVVIITLTATNSTDTPMHEFVFQAAVPKTFQLQLQSPSGSVVPASNIRVVTQVIKILNPQKAPIRRIKLTYNYKGNNVNDIDGRSEQLSSSSVPMTLALL</sequence>
<evidence type="ECO:0000256" key="2">
    <source>
        <dbReference type="ARBA" id="ARBA00004555"/>
    </source>
</evidence>
<reference evidence="9" key="1">
    <citation type="journal article" date="2020" name="Nat. Ecol. Evol.">
        <title>Deeply conserved synteny resolves early events in vertebrate evolution.</title>
        <authorList>
            <person name="Simakov O."/>
            <person name="Marletaz F."/>
            <person name="Yue J.X."/>
            <person name="O'Connell B."/>
            <person name="Jenkins J."/>
            <person name="Brandt A."/>
            <person name="Calef R."/>
            <person name="Tung C.H."/>
            <person name="Huang T.K."/>
            <person name="Schmutz J."/>
            <person name="Satoh N."/>
            <person name="Yu J.K."/>
            <person name="Putnam N.H."/>
            <person name="Green R.E."/>
            <person name="Rokhsar D.S."/>
        </authorList>
    </citation>
    <scope>NUCLEOTIDE SEQUENCE [LARGE SCALE GENOMIC DNA]</scope>
    <source>
        <strain evidence="9">S238N-H82</strain>
    </source>
</reference>
<evidence type="ECO:0000259" key="8">
    <source>
        <dbReference type="PROSITE" id="PS50180"/>
    </source>
</evidence>
<dbReference type="Pfam" id="PF02883">
    <property type="entry name" value="Alpha_adaptinC2"/>
    <property type="match status" value="1"/>
</dbReference>
<feature type="region of interest" description="Disordered" evidence="7">
    <location>
        <begin position="1"/>
        <end position="72"/>
    </location>
</feature>
<dbReference type="KEGG" id="bfo:118420408"/>
<dbReference type="InterPro" id="IPR050840">
    <property type="entry name" value="Adaptor_Complx_Large_Subunit"/>
</dbReference>
<gene>
    <name evidence="10 11" type="primary">LOC118420408</name>
</gene>
<keyword evidence="9" id="KW-1185">Reference proteome</keyword>
<dbReference type="PANTHER" id="PTHR22780">
    <property type="entry name" value="ADAPTIN, ALPHA/GAMMA/EPSILON"/>
    <property type="match status" value="1"/>
</dbReference>
<evidence type="ECO:0000256" key="5">
    <source>
        <dbReference type="ARBA" id="ARBA00023034"/>
    </source>
</evidence>
<evidence type="ECO:0000256" key="7">
    <source>
        <dbReference type="SAM" id="MobiDB-lite"/>
    </source>
</evidence>
<dbReference type="GO" id="GO:0005794">
    <property type="term" value="C:Golgi apparatus"/>
    <property type="evidence" value="ECO:0007669"/>
    <property type="project" value="UniProtKB-SubCell"/>
</dbReference>
<dbReference type="Gene3D" id="2.60.40.1230">
    <property type="match status" value="1"/>
</dbReference>
<protein>
    <submittedName>
        <fullName evidence="10 11">Uncharacterized protein LOC118420408</fullName>
    </submittedName>
</protein>
<dbReference type="GO" id="GO:0016192">
    <property type="term" value="P:vesicle-mediated transport"/>
    <property type="evidence" value="ECO:0007669"/>
    <property type="project" value="InterPro"/>
</dbReference>
<dbReference type="InterPro" id="IPR008152">
    <property type="entry name" value="Clathrin_a/b/g-adaptin_app_Ig"/>
</dbReference>
<evidence type="ECO:0000313" key="11">
    <source>
        <dbReference type="RefSeq" id="XP_035683079.1"/>
    </source>
</evidence>
<dbReference type="GeneID" id="118420408"/>
<feature type="domain" description="GAE" evidence="8">
    <location>
        <begin position="75"/>
        <end position="189"/>
    </location>
</feature>
<keyword evidence="4" id="KW-0653">Protein transport</keyword>
<organism evidence="9 11">
    <name type="scientific">Branchiostoma floridae</name>
    <name type="common">Florida lancelet</name>
    <name type="synonym">Amphioxus</name>
    <dbReference type="NCBI Taxonomy" id="7739"/>
    <lineage>
        <taxon>Eukaryota</taxon>
        <taxon>Metazoa</taxon>
        <taxon>Chordata</taxon>
        <taxon>Cephalochordata</taxon>
        <taxon>Leptocardii</taxon>
        <taxon>Amphioxiformes</taxon>
        <taxon>Branchiostomatidae</taxon>
        <taxon>Branchiostoma</taxon>
    </lineage>
</organism>